<comment type="caution">
    <text evidence="4">The sequence shown here is derived from an EMBL/GenBank/DDBJ whole genome shotgun (WGS) entry which is preliminary data.</text>
</comment>
<dbReference type="PANTHER" id="PTHR33619">
    <property type="entry name" value="POLYSACCHARIDE EXPORT PROTEIN GFCE-RELATED"/>
    <property type="match status" value="1"/>
</dbReference>
<protein>
    <submittedName>
        <fullName evidence="4">Polysaccharide biosynthesis/export protein</fullName>
    </submittedName>
</protein>
<feature type="domain" description="Polysaccharide export protein N-terminal" evidence="3">
    <location>
        <begin position="174"/>
        <end position="222"/>
    </location>
</feature>
<evidence type="ECO:0000313" key="5">
    <source>
        <dbReference type="Proteomes" id="UP000317243"/>
    </source>
</evidence>
<dbReference type="InterPro" id="IPR049712">
    <property type="entry name" value="Poly_export"/>
</dbReference>
<dbReference type="Pfam" id="PF02563">
    <property type="entry name" value="Poly_export"/>
    <property type="match status" value="1"/>
</dbReference>
<dbReference type="InterPro" id="IPR003715">
    <property type="entry name" value="Poly_export_N"/>
</dbReference>
<dbReference type="RefSeq" id="WP_146511184.1">
    <property type="nucleotide sequence ID" value="NZ_SIHI01000016.1"/>
</dbReference>
<feature type="signal peptide" evidence="2">
    <location>
        <begin position="1"/>
        <end position="19"/>
    </location>
</feature>
<dbReference type="EMBL" id="SIHI01000016">
    <property type="protein sequence ID" value="TWT49935.1"/>
    <property type="molecule type" value="Genomic_DNA"/>
</dbReference>
<dbReference type="PROSITE" id="PS51257">
    <property type="entry name" value="PROKAR_LIPOPROTEIN"/>
    <property type="match status" value="1"/>
</dbReference>
<evidence type="ECO:0000256" key="1">
    <source>
        <dbReference type="ARBA" id="ARBA00022729"/>
    </source>
</evidence>
<dbReference type="OrthoDB" id="279464at2"/>
<gene>
    <name evidence="4" type="ORF">KOR42_37530</name>
</gene>
<dbReference type="Gene3D" id="3.10.560.10">
    <property type="entry name" value="Outer membrane lipoprotein wza domain like"/>
    <property type="match status" value="1"/>
</dbReference>
<keyword evidence="1 2" id="KW-0732">Signal</keyword>
<dbReference type="AlphaFoldDB" id="A0A5C5WIK9"/>
<keyword evidence="5" id="KW-1185">Reference proteome</keyword>
<accession>A0A5C5WIK9</accession>
<proteinExistence type="predicted"/>
<dbReference type="Gene3D" id="3.30.1950.10">
    <property type="entry name" value="wza like domain"/>
    <property type="match status" value="2"/>
</dbReference>
<name>A0A5C5WIK9_9PLAN</name>
<dbReference type="PANTHER" id="PTHR33619:SF3">
    <property type="entry name" value="POLYSACCHARIDE EXPORT PROTEIN GFCE-RELATED"/>
    <property type="match status" value="1"/>
</dbReference>
<evidence type="ECO:0000256" key="2">
    <source>
        <dbReference type="SAM" id="SignalP"/>
    </source>
</evidence>
<sequence length="361" mass="39562" precursor="true">MHLGIRLLLLACMVFTGCAHTVKSQPYVTQGIPRELEMMSLPEYRVAPPDVLIIEAIDNIRHPNSLLMPGDTVFLQVAYGLPWEILTQTDSIDEVRAVIDVERSFKDINGNFLIDFEGNVDLGPFYGTVKIAGLSKEDAKQLIKDHLVASNDLAEPKVSLQLIDINAKQPVGGEHLIRPDGTVSLGSYGSVYVSGMTVDEIRHVVEEFLKPHLNQPQVNVDVLAYNSKSYYVITDGGGYGEQVIRLPATGNETVLDAVAQIEGLSQVSSKNIWVARPAPAGMGVAQILPVNWREIAAEGVTATNYQLMPGDRIYIQADRLIKLDNTFAKIISPVERVFGVILLGDSTWDSFYQIGNQGGGF</sequence>
<evidence type="ECO:0000259" key="3">
    <source>
        <dbReference type="Pfam" id="PF02563"/>
    </source>
</evidence>
<dbReference type="Proteomes" id="UP000317243">
    <property type="component" value="Unassembled WGS sequence"/>
</dbReference>
<organism evidence="4 5">
    <name type="scientific">Thalassoglobus neptunius</name>
    <dbReference type="NCBI Taxonomy" id="1938619"/>
    <lineage>
        <taxon>Bacteria</taxon>
        <taxon>Pseudomonadati</taxon>
        <taxon>Planctomycetota</taxon>
        <taxon>Planctomycetia</taxon>
        <taxon>Planctomycetales</taxon>
        <taxon>Planctomycetaceae</taxon>
        <taxon>Thalassoglobus</taxon>
    </lineage>
</organism>
<reference evidence="4 5" key="1">
    <citation type="submission" date="2019-02" db="EMBL/GenBank/DDBJ databases">
        <title>Deep-cultivation of Planctomycetes and their phenomic and genomic characterization uncovers novel biology.</title>
        <authorList>
            <person name="Wiegand S."/>
            <person name="Jogler M."/>
            <person name="Boedeker C."/>
            <person name="Pinto D."/>
            <person name="Vollmers J."/>
            <person name="Rivas-Marin E."/>
            <person name="Kohn T."/>
            <person name="Peeters S.H."/>
            <person name="Heuer A."/>
            <person name="Rast P."/>
            <person name="Oberbeckmann S."/>
            <person name="Bunk B."/>
            <person name="Jeske O."/>
            <person name="Meyerdierks A."/>
            <person name="Storesund J.E."/>
            <person name="Kallscheuer N."/>
            <person name="Luecker S."/>
            <person name="Lage O.M."/>
            <person name="Pohl T."/>
            <person name="Merkel B.J."/>
            <person name="Hornburger P."/>
            <person name="Mueller R.-W."/>
            <person name="Bruemmer F."/>
            <person name="Labrenz M."/>
            <person name="Spormann A.M."/>
            <person name="Op Den Camp H."/>
            <person name="Overmann J."/>
            <person name="Amann R."/>
            <person name="Jetten M.S.M."/>
            <person name="Mascher T."/>
            <person name="Medema M.H."/>
            <person name="Devos D.P."/>
            <person name="Kaster A.-K."/>
            <person name="Ovreas L."/>
            <person name="Rohde M."/>
            <person name="Galperin M.Y."/>
            <person name="Jogler C."/>
        </authorList>
    </citation>
    <scope>NUCLEOTIDE SEQUENCE [LARGE SCALE GENOMIC DNA]</scope>
    <source>
        <strain evidence="4 5">KOR42</strain>
    </source>
</reference>
<evidence type="ECO:0000313" key="4">
    <source>
        <dbReference type="EMBL" id="TWT49935.1"/>
    </source>
</evidence>
<feature type="chain" id="PRO_5022886597" evidence="2">
    <location>
        <begin position="20"/>
        <end position="361"/>
    </location>
</feature>
<dbReference type="GO" id="GO:0015159">
    <property type="term" value="F:polysaccharide transmembrane transporter activity"/>
    <property type="evidence" value="ECO:0007669"/>
    <property type="project" value="InterPro"/>
</dbReference>